<dbReference type="CDD" id="cd01597">
    <property type="entry name" value="pCLME"/>
    <property type="match status" value="1"/>
</dbReference>
<dbReference type="RefSeq" id="WP_353651270.1">
    <property type="nucleotide sequence ID" value="NZ_CP159218.1"/>
</dbReference>
<dbReference type="Gene3D" id="1.20.200.10">
    <property type="entry name" value="Fumarase/aspartase (Central domain)"/>
    <property type="match status" value="1"/>
</dbReference>
<dbReference type="InterPro" id="IPR019468">
    <property type="entry name" value="AdenyloSucc_lyase_C"/>
</dbReference>
<dbReference type="SUPFAM" id="SSF48557">
    <property type="entry name" value="L-aspartase-like"/>
    <property type="match status" value="1"/>
</dbReference>
<dbReference type="PROSITE" id="PS00163">
    <property type="entry name" value="FUMARATE_LYASES"/>
    <property type="match status" value="1"/>
</dbReference>
<gene>
    <name evidence="3" type="ORF">ABLG96_10510</name>
</gene>
<dbReference type="InterPro" id="IPR022761">
    <property type="entry name" value="Fumarate_lyase_N"/>
</dbReference>
<evidence type="ECO:0000313" key="3">
    <source>
        <dbReference type="EMBL" id="XCG65665.1"/>
    </source>
</evidence>
<dbReference type="GO" id="GO:0070626">
    <property type="term" value="F:(S)-2-(5-amino-1-(5-phospho-D-ribosyl)imidazole-4-carboxamido) succinate lyase (fumarate-forming) activity"/>
    <property type="evidence" value="ECO:0007669"/>
    <property type="project" value="TreeGrafter"/>
</dbReference>
<dbReference type="SMART" id="SM00998">
    <property type="entry name" value="ADSL_C"/>
    <property type="match status" value="1"/>
</dbReference>
<protein>
    <submittedName>
        <fullName evidence="3">Adenylosuccinate lyase family protein</fullName>
    </submittedName>
</protein>
<dbReference type="GO" id="GO:0004018">
    <property type="term" value="F:N6-(1,2-dicarboxyethyl)AMP AMP-lyase (fumarate-forming) activity"/>
    <property type="evidence" value="ECO:0007669"/>
    <property type="project" value="TreeGrafter"/>
</dbReference>
<dbReference type="GO" id="GO:0005829">
    <property type="term" value="C:cytosol"/>
    <property type="evidence" value="ECO:0007669"/>
    <property type="project" value="TreeGrafter"/>
</dbReference>
<dbReference type="EMBL" id="CP159218">
    <property type="protein sequence ID" value="XCG65665.1"/>
    <property type="molecule type" value="Genomic_DNA"/>
</dbReference>
<organism evidence="3">
    <name type="scientific">Nakamurella sp. A5-74</name>
    <dbReference type="NCBI Taxonomy" id="3158264"/>
    <lineage>
        <taxon>Bacteria</taxon>
        <taxon>Bacillati</taxon>
        <taxon>Actinomycetota</taxon>
        <taxon>Actinomycetes</taxon>
        <taxon>Nakamurellales</taxon>
        <taxon>Nakamurellaceae</taxon>
        <taxon>Nakamurella</taxon>
    </lineage>
</organism>
<dbReference type="InterPro" id="IPR008948">
    <property type="entry name" value="L-Aspartase-like"/>
</dbReference>
<feature type="domain" description="Adenylosuccinate lyase C-terminal" evidence="2">
    <location>
        <begin position="360"/>
        <end position="438"/>
    </location>
</feature>
<dbReference type="Pfam" id="PF10397">
    <property type="entry name" value="ADSL_C"/>
    <property type="match status" value="1"/>
</dbReference>
<evidence type="ECO:0000259" key="2">
    <source>
        <dbReference type="SMART" id="SM00998"/>
    </source>
</evidence>
<dbReference type="Gene3D" id="1.10.40.30">
    <property type="entry name" value="Fumarase/aspartase (C-terminal domain)"/>
    <property type="match status" value="1"/>
</dbReference>
<dbReference type="PANTHER" id="PTHR43172:SF1">
    <property type="entry name" value="ADENYLOSUCCINATE LYASE"/>
    <property type="match status" value="1"/>
</dbReference>
<dbReference type="Pfam" id="PF00206">
    <property type="entry name" value="Lyase_1"/>
    <property type="match status" value="1"/>
</dbReference>
<dbReference type="PRINTS" id="PR00145">
    <property type="entry name" value="ARGSUCLYASE"/>
</dbReference>
<dbReference type="InterPro" id="IPR020557">
    <property type="entry name" value="Fumarate_lyase_CS"/>
</dbReference>
<dbReference type="AlphaFoldDB" id="A0AAU8DW12"/>
<name>A0AAU8DW12_9ACTN</name>
<sequence length="469" mass="50616">MMTRFTDGRVPDPGIRRLFAPANRWQRWLDVEAALALSESDLGVIPPGAGAVIAEAATFDRIDLDKVARGILATSHPVMALVRELSQEAGREYGGWVHWGATSQNITQTGDVLVIRDAHVLLLGVLSDVLRAAGELAERGAEMVAAGRTHGQHAVPITFGFKVAAWIDELCRSADRLRQTEPRLFTAMLGGAVGNFASLGDVGPAVQAQLAARLDLLPMTVPMRATADAFAEYVCVLGVLAGTIGRIARDVFAMMSTELAEAAEPTPTATVGSSTMPHKKNPQLTDDCIAISAQVRALVPLALEAMLQDHEVSGAYTEMMDDALERGCVLSGDLLTRMRMILAGLELDRRRMRHNLELTNGLISSEAVMLALGAVIGRQQAHEVVRQAARQVHPGLSFADTLRRDRRVTDHLTDDELDALLDPLGHIGRSAEIAREAAERAGTVATQIDRRIRDLPTPPIFPAETERGL</sequence>
<proteinExistence type="predicted"/>
<dbReference type="GO" id="GO:0044208">
    <property type="term" value="P:'de novo' AMP biosynthetic process"/>
    <property type="evidence" value="ECO:0007669"/>
    <property type="project" value="TreeGrafter"/>
</dbReference>
<dbReference type="PRINTS" id="PR00149">
    <property type="entry name" value="FUMRATELYASE"/>
</dbReference>
<evidence type="ECO:0000256" key="1">
    <source>
        <dbReference type="ARBA" id="ARBA00023239"/>
    </source>
</evidence>
<dbReference type="PANTHER" id="PTHR43172">
    <property type="entry name" value="ADENYLOSUCCINATE LYASE"/>
    <property type="match status" value="1"/>
</dbReference>
<reference evidence="3" key="1">
    <citation type="submission" date="2024-05" db="EMBL/GenBank/DDBJ databases">
        <authorList>
            <person name="Cai S.Y."/>
            <person name="Jin L.M."/>
            <person name="Li H.R."/>
        </authorList>
    </citation>
    <scope>NUCLEOTIDE SEQUENCE</scope>
    <source>
        <strain evidence="3">A5-74</strain>
    </source>
</reference>
<accession>A0AAU8DW12</accession>
<dbReference type="InterPro" id="IPR000362">
    <property type="entry name" value="Fumarate_lyase_fam"/>
</dbReference>
<keyword evidence="1 3" id="KW-0456">Lyase</keyword>